<keyword evidence="3" id="KW-1185">Reference proteome</keyword>
<feature type="compositionally biased region" description="Basic and acidic residues" evidence="1">
    <location>
        <begin position="181"/>
        <end position="204"/>
    </location>
</feature>
<dbReference type="PANTHER" id="PTHR47027">
    <property type="entry name" value="REVERSE TRANSCRIPTASE DOMAIN-CONTAINING PROTEIN"/>
    <property type="match status" value="1"/>
</dbReference>
<evidence type="ECO:0000313" key="2">
    <source>
        <dbReference type="EMBL" id="KAF2902714.1"/>
    </source>
</evidence>
<protein>
    <submittedName>
        <fullName evidence="2">Uncharacterized protein</fullName>
    </submittedName>
</protein>
<comment type="caution">
    <text evidence="2">The sequence shown here is derived from an EMBL/GenBank/DDBJ whole genome shotgun (WGS) entry which is preliminary data.</text>
</comment>
<name>A0A8K0GJW9_IGNLU</name>
<dbReference type="EMBL" id="VTPC01001207">
    <property type="protein sequence ID" value="KAF2902714.1"/>
    <property type="molecule type" value="Genomic_DNA"/>
</dbReference>
<organism evidence="2 3">
    <name type="scientific">Ignelater luminosus</name>
    <name type="common">Cucubano</name>
    <name type="synonym">Pyrophorus luminosus</name>
    <dbReference type="NCBI Taxonomy" id="2038154"/>
    <lineage>
        <taxon>Eukaryota</taxon>
        <taxon>Metazoa</taxon>
        <taxon>Ecdysozoa</taxon>
        <taxon>Arthropoda</taxon>
        <taxon>Hexapoda</taxon>
        <taxon>Insecta</taxon>
        <taxon>Pterygota</taxon>
        <taxon>Neoptera</taxon>
        <taxon>Endopterygota</taxon>
        <taxon>Coleoptera</taxon>
        <taxon>Polyphaga</taxon>
        <taxon>Elateriformia</taxon>
        <taxon>Elateroidea</taxon>
        <taxon>Elateridae</taxon>
        <taxon>Agrypninae</taxon>
        <taxon>Pyrophorini</taxon>
        <taxon>Ignelater</taxon>
    </lineage>
</organism>
<proteinExistence type="predicted"/>
<dbReference type="Proteomes" id="UP000801492">
    <property type="component" value="Unassembled WGS sequence"/>
</dbReference>
<evidence type="ECO:0000313" key="3">
    <source>
        <dbReference type="Proteomes" id="UP000801492"/>
    </source>
</evidence>
<evidence type="ECO:0000256" key="1">
    <source>
        <dbReference type="SAM" id="MobiDB-lite"/>
    </source>
</evidence>
<gene>
    <name evidence="2" type="ORF">ILUMI_03474</name>
</gene>
<feature type="compositionally biased region" description="Basic residues" evidence="1">
    <location>
        <begin position="167"/>
        <end position="176"/>
    </location>
</feature>
<feature type="region of interest" description="Disordered" evidence="1">
    <location>
        <begin position="1"/>
        <end position="31"/>
    </location>
</feature>
<feature type="region of interest" description="Disordered" evidence="1">
    <location>
        <begin position="159"/>
        <end position="211"/>
    </location>
</feature>
<sequence length="211" mass="24580">MGLELNQDKNQAHGIDKLKKTEDPGDHRVGETKCYKDRSGAVHVSRNLDHKGSCIFKNKSLSRNMTIGIYKTIVKPVILYACKVWIINKEEENLVAAWKRKVLRKIYRGKRVNAMQISQINQELQTLFQETNITRVTKAQRIHWLGHLMRLPQDRIPKRLLESKAEGKKRRRRPRSTWKSQIKEDIKKLAGKEKPTTRESDRGSPNKPCAY</sequence>
<reference evidence="2" key="1">
    <citation type="submission" date="2019-08" db="EMBL/GenBank/DDBJ databases">
        <title>The genome of the North American firefly Photinus pyralis.</title>
        <authorList>
            <consortium name="Photinus pyralis genome working group"/>
            <person name="Fallon T.R."/>
            <person name="Sander Lower S.E."/>
            <person name="Weng J.-K."/>
        </authorList>
    </citation>
    <scope>NUCLEOTIDE SEQUENCE</scope>
    <source>
        <strain evidence="2">TRF0915ILg1</strain>
        <tissue evidence="2">Whole body</tissue>
    </source>
</reference>
<dbReference type="PANTHER" id="PTHR47027:SF25">
    <property type="entry name" value="REVERSE TRANSCRIPTASE DOMAIN-CONTAINING PROTEIN"/>
    <property type="match status" value="1"/>
</dbReference>
<dbReference type="AlphaFoldDB" id="A0A8K0GJW9"/>
<accession>A0A8K0GJW9</accession>
<dbReference type="OrthoDB" id="410404at2759"/>